<dbReference type="Proteomes" id="UP000664859">
    <property type="component" value="Unassembled WGS sequence"/>
</dbReference>
<feature type="transmembrane region" description="Helical" evidence="1">
    <location>
        <begin position="96"/>
        <end position="115"/>
    </location>
</feature>
<protein>
    <submittedName>
        <fullName evidence="2">Uncharacterized protein</fullName>
    </submittedName>
</protein>
<keyword evidence="1" id="KW-0812">Transmembrane</keyword>
<feature type="transmembrane region" description="Helical" evidence="1">
    <location>
        <begin position="152"/>
        <end position="170"/>
    </location>
</feature>
<evidence type="ECO:0000313" key="3">
    <source>
        <dbReference type="Proteomes" id="UP000664859"/>
    </source>
</evidence>
<accession>A0A835YZU6</accession>
<proteinExistence type="predicted"/>
<keyword evidence="1" id="KW-0472">Membrane</keyword>
<feature type="transmembrane region" description="Helical" evidence="1">
    <location>
        <begin position="6"/>
        <end position="23"/>
    </location>
</feature>
<gene>
    <name evidence="2" type="ORF">JKP88DRAFT_181652</name>
</gene>
<dbReference type="AlphaFoldDB" id="A0A835YZU6"/>
<evidence type="ECO:0000256" key="1">
    <source>
        <dbReference type="SAM" id="Phobius"/>
    </source>
</evidence>
<feature type="transmembrane region" description="Helical" evidence="1">
    <location>
        <begin position="67"/>
        <end position="84"/>
    </location>
</feature>
<feature type="transmembrane region" description="Helical" evidence="1">
    <location>
        <begin position="35"/>
        <end position="52"/>
    </location>
</feature>
<feature type="transmembrane region" description="Helical" evidence="1">
    <location>
        <begin position="177"/>
        <end position="194"/>
    </location>
</feature>
<feature type="transmembrane region" description="Helical" evidence="1">
    <location>
        <begin position="200"/>
        <end position="220"/>
    </location>
</feature>
<keyword evidence="1" id="KW-1133">Transmembrane helix</keyword>
<keyword evidence="3" id="KW-1185">Reference proteome</keyword>
<sequence length="280" mass="30252">MCWSLHISVLTTICCWSIGGYLIKRNVRWDRANGVWTIAVAAVQVADAFLWWDGMEVTPEGKCKCGTTNWIVSFLALPAILQLHSVVRQAELRFKAVPKTTLLVAALGLLGLLTLPPELGPAGSIDYTLTHGCATPLPGDKWGSPVWGGKEIPVFHFVAYSYFIAFPLWFSSRTGELTVGLAILASVFTFPGAYGSKWCSVATVLTVYYLFHSGPCVLPIHAKAAYMGHASSETSSTTSTSSSSSASDVPVVKRNGYSAAAQRAADRYMHFLYGTAKMDA</sequence>
<organism evidence="2 3">
    <name type="scientific">Tribonema minus</name>
    <dbReference type="NCBI Taxonomy" id="303371"/>
    <lineage>
        <taxon>Eukaryota</taxon>
        <taxon>Sar</taxon>
        <taxon>Stramenopiles</taxon>
        <taxon>Ochrophyta</taxon>
        <taxon>PX clade</taxon>
        <taxon>Xanthophyceae</taxon>
        <taxon>Tribonematales</taxon>
        <taxon>Tribonemataceae</taxon>
        <taxon>Tribonema</taxon>
    </lineage>
</organism>
<reference evidence="2" key="1">
    <citation type="submission" date="2021-02" db="EMBL/GenBank/DDBJ databases">
        <title>First Annotated Genome of the Yellow-green Alga Tribonema minus.</title>
        <authorList>
            <person name="Mahan K.M."/>
        </authorList>
    </citation>
    <scope>NUCLEOTIDE SEQUENCE</scope>
    <source>
        <strain evidence="2">UTEX B ZZ1240</strain>
    </source>
</reference>
<dbReference type="EMBL" id="JAFCMP010000189">
    <property type="protein sequence ID" value="KAG5183808.1"/>
    <property type="molecule type" value="Genomic_DNA"/>
</dbReference>
<comment type="caution">
    <text evidence="2">The sequence shown here is derived from an EMBL/GenBank/DDBJ whole genome shotgun (WGS) entry which is preliminary data.</text>
</comment>
<evidence type="ECO:0000313" key="2">
    <source>
        <dbReference type="EMBL" id="KAG5183808.1"/>
    </source>
</evidence>
<name>A0A835YZU6_9STRA</name>